<gene>
    <name evidence="7" type="ORF">UFOPK2288_00768</name>
    <name evidence="8" type="ORF">UFOPK2589_00038</name>
    <name evidence="9" type="ORF">UFOPK2931_00956</name>
    <name evidence="10" type="ORF">UFOPK3056_00514</name>
    <name evidence="11" type="ORF">UFOPK3287_00478</name>
    <name evidence="12" type="ORF">UFOPK3558_00521</name>
    <name evidence="13" type="ORF">UFOPK3916_00395</name>
    <name evidence="14" type="ORF">UFOPK4074_00380</name>
    <name evidence="15" type="ORF">UFOPK4372_00497</name>
</gene>
<dbReference type="GO" id="GO:0016020">
    <property type="term" value="C:membrane"/>
    <property type="evidence" value="ECO:0007669"/>
    <property type="project" value="InterPro"/>
</dbReference>
<dbReference type="GO" id="GO:0004252">
    <property type="term" value="F:serine-type endopeptidase activity"/>
    <property type="evidence" value="ECO:0007669"/>
    <property type="project" value="InterPro"/>
</dbReference>
<evidence type="ECO:0000313" key="12">
    <source>
        <dbReference type="EMBL" id="CAB4897926.1"/>
    </source>
</evidence>
<dbReference type="PRINTS" id="PR00727">
    <property type="entry name" value="LEADERPTASE"/>
</dbReference>
<dbReference type="EMBL" id="CAFAAR010000032">
    <property type="protein sequence ID" value="CAB4801227.1"/>
    <property type="molecule type" value="Genomic_DNA"/>
</dbReference>
<evidence type="ECO:0000313" key="10">
    <source>
        <dbReference type="EMBL" id="CAB4801227.1"/>
    </source>
</evidence>
<dbReference type="EC" id="3.4.21.89" evidence="3"/>
<dbReference type="PANTHER" id="PTHR43390">
    <property type="entry name" value="SIGNAL PEPTIDASE I"/>
    <property type="match status" value="1"/>
</dbReference>
<dbReference type="GO" id="GO:0009003">
    <property type="term" value="F:signal peptidase activity"/>
    <property type="evidence" value="ECO:0007669"/>
    <property type="project" value="UniProtKB-EC"/>
</dbReference>
<feature type="transmembrane region" description="Helical" evidence="5">
    <location>
        <begin position="12"/>
        <end position="34"/>
    </location>
</feature>
<evidence type="ECO:0000313" key="8">
    <source>
        <dbReference type="EMBL" id="CAB4687448.1"/>
    </source>
</evidence>
<dbReference type="Pfam" id="PF10502">
    <property type="entry name" value="Peptidase_S26"/>
    <property type="match status" value="1"/>
</dbReference>
<keyword evidence="5" id="KW-0472">Membrane</keyword>
<name>A0A6J6LZX4_9ZZZZ</name>
<evidence type="ECO:0000313" key="15">
    <source>
        <dbReference type="EMBL" id="CAB5071796.1"/>
    </source>
</evidence>
<keyword evidence="5" id="KW-0812">Transmembrane</keyword>
<accession>A0A6J6LZX4</accession>
<dbReference type="EMBL" id="CAFBMI010000031">
    <property type="protein sequence ID" value="CAB4897926.1"/>
    <property type="molecule type" value="Genomic_DNA"/>
</dbReference>
<dbReference type="InterPro" id="IPR036286">
    <property type="entry name" value="LexA/Signal_pep-like_sf"/>
</dbReference>
<dbReference type="CDD" id="cd06530">
    <property type="entry name" value="S26_SPase_I"/>
    <property type="match status" value="1"/>
</dbReference>
<dbReference type="NCBIfam" id="TIGR02227">
    <property type="entry name" value="sigpep_I_bact"/>
    <property type="match status" value="1"/>
</dbReference>
<dbReference type="PANTHER" id="PTHR43390:SF1">
    <property type="entry name" value="CHLOROPLAST PROCESSING PEPTIDASE"/>
    <property type="match status" value="1"/>
</dbReference>
<dbReference type="PROSITE" id="PS00761">
    <property type="entry name" value="SPASE_I_3"/>
    <property type="match status" value="1"/>
</dbReference>
<evidence type="ECO:0000256" key="1">
    <source>
        <dbReference type="ARBA" id="ARBA00000677"/>
    </source>
</evidence>
<protein>
    <recommendedName>
        <fullName evidence="3">signal peptidase I</fullName>
        <ecNumber evidence="3">3.4.21.89</ecNumber>
    </recommendedName>
</protein>
<dbReference type="GO" id="GO:0006465">
    <property type="term" value="P:signal peptide processing"/>
    <property type="evidence" value="ECO:0007669"/>
    <property type="project" value="InterPro"/>
</dbReference>
<dbReference type="Gene3D" id="2.10.109.10">
    <property type="entry name" value="Umud Fragment, subunit A"/>
    <property type="match status" value="1"/>
</dbReference>
<evidence type="ECO:0000256" key="2">
    <source>
        <dbReference type="ARBA" id="ARBA00009370"/>
    </source>
</evidence>
<dbReference type="EMBL" id="CAEZXT010000001">
    <property type="protein sequence ID" value="CAB4687448.1"/>
    <property type="molecule type" value="Genomic_DNA"/>
</dbReference>
<dbReference type="EMBL" id="CAEZWS010000034">
    <property type="protein sequence ID" value="CAB4666045.1"/>
    <property type="molecule type" value="Genomic_DNA"/>
</dbReference>
<dbReference type="EMBL" id="CAEZZZ010000074">
    <property type="protein sequence ID" value="CAB4783854.1"/>
    <property type="molecule type" value="Genomic_DNA"/>
</dbReference>
<organism evidence="7">
    <name type="scientific">freshwater metagenome</name>
    <dbReference type="NCBI Taxonomy" id="449393"/>
    <lineage>
        <taxon>unclassified sequences</taxon>
        <taxon>metagenomes</taxon>
        <taxon>ecological metagenomes</taxon>
    </lineage>
</organism>
<proteinExistence type="inferred from homology"/>
<comment type="similarity">
    <text evidence="2">Belongs to the peptidase S26 family.</text>
</comment>
<evidence type="ECO:0000313" key="11">
    <source>
        <dbReference type="EMBL" id="CAB4849168.1"/>
    </source>
</evidence>
<dbReference type="AlphaFoldDB" id="A0A6J6LZX4"/>
<dbReference type="InterPro" id="IPR019758">
    <property type="entry name" value="Pept_S26A_signal_pept_1_CS"/>
</dbReference>
<dbReference type="EMBL" id="CAFBJH010000020">
    <property type="protein sequence ID" value="CAB4849168.1"/>
    <property type="molecule type" value="Genomic_DNA"/>
</dbReference>
<evidence type="ECO:0000259" key="6">
    <source>
        <dbReference type="Pfam" id="PF10502"/>
    </source>
</evidence>
<evidence type="ECO:0000256" key="5">
    <source>
        <dbReference type="SAM" id="Phobius"/>
    </source>
</evidence>
<dbReference type="SUPFAM" id="SSF51306">
    <property type="entry name" value="LexA/Signal peptidase"/>
    <property type="match status" value="1"/>
</dbReference>
<evidence type="ECO:0000256" key="4">
    <source>
        <dbReference type="ARBA" id="ARBA00022801"/>
    </source>
</evidence>
<dbReference type="InterPro" id="IPR019533">
    <property type="entry name" value="Peptidase_S26"/>
</dbReference>
<evidence type="ECO:0000313" key="13">
    <source>
        <dbReference type="EMBL" id="CAB4970934.1"/>
    </source>
</evidence>
<evidence type="ECO:0000313" key="7">
    <source>
        <dbReference type="EMBL" id="CAB4666045.1"/>
    </source>
</evidence>
<sequence length="219" mass="24244">MPRKGSVLREFPILVVVALLVSLLIKTFLVQFFYIPSGSMETTLQIQDRVAVNKVPFISKTIKRGDVVVFHDPANWLGEAPQSVEPFLISKVREGLIAVGVLPDPAKQHLVKRVIGVAGDHIICCDKTKHLIINGVSVKEPYIIKGDDPSDTEFEVTVPKGKIWVMGDHRSASADSRYHTDDINDGFVPVNKVVGRVVAVIWPLRDATIIHRIDVIKKG</sequence>
<evidence type="ECO:0000313" key="9">
    <source>
        <dbReference type="EMBL" id="CAB4783854.1"/>
    </source>
</evidence>
<reference evidence="7" key="1">
    <citation type="submission" date="2020-05" db="EMBL/GenBank/DDBJ databases">
        <authorList>
            <person name="Chiriac C."/>
            <person name="Salcher M."/>
            <person name="Ghai R."/>
            <person name="Kavagutti S V."/>
        </authorList>
    </citation>
    <scope>NUCLEOTIDE SEQUENCE</scope>
</reference>
<comment type="catalytic activity">
    <reaction evidence="1">
        <text>Cleavage of hydrophobic, N-terminal signal or leader sequences from secreted and periplasmic proteins.</text>
        <dbReference type="EC" id="3.4.21.89"/>
    </reaction>
</comment>
<dbReference type="EMBL" id="CAFBPG010000020">
    <property type="protein sequence ID" value="CAB5006052.1"/>
    <property type="molecule type" value="Genomic_DNA"/>
</dbReference>
<keyword evidence="5" id="KW-1133">Transmembrane helix</keyword>
<evidence type="ECO:0000313" key="14">
    <source>
        <dbReference type="EMBL" id="CAB5006052.1"/>
    </source>
</evidence>
<feature type="domain" description="Peptidase S26" evidence="6">
    <location>
        <begin position="10"/>
        <end position="202"/>
    </location>
</feature>
<evidence type="ECO:0000256" key="3">
    <source>
        <dbReference type="ARBA" id="ARBA00013208"/>
    </source>
</evidence>
<dbReference type="EMBL" id="CAFBQZ010000026">
    <property type="protein sequence ID" value="CAB5071796.1"/>
    <property type="molecule type" value="Genomic_DNA"/>
</dbReference>
<keyword evidence="4" id="KW-0378">Hydrolase</keyword>
<dbReference type="EMBL" id="CAFBOE010000019">
    <property type="protein sequence ID" value="CAB4970934.1"/>
    <property type="molecule type" value="Genomic_DNA"/>
</dbReference>
<dbReference type="InterPro" id="IPR000223">
    <property type="entry name" value="Pept_S26A_signal_pept_1"/>
</dbReference>